<dbReference type="Pfam" id="PF00076">
    <property type="entry name" value="RRM_1"/>
    <property type="match status" value="2"/>
</dbReference>
<dbReference type="PANTHER" id="PTHR23236">
    <property type="entry name" value="EUKARYOTIC TRANSLATION INITIATION FACTOR 4B/4H"/>
    <property type="match status" value="1"/>
</dbReference>
<dbReference type="InterPro" id="IPR012677">
    <property type="entry name" value="Nucleotide-bd_a/b_plait_sf"/>
</dbReference>
<feature type="compositionally biased region" description="Acidic residues" evidence="4">
    <location>
        <begin position="72"/>
        <end position="93"/>
    </location>
</feature>
<dbReference type="HOGENOM" id="CLU_628441_0_0_1"/>
<keyword evidence="1" id="KW-0677">Repeat</keyword>
<dbReference type="InterPro" id="IPR035979">
    <property type="entry name" value="RBD_domain_sf"/>
</dbReference>
<dbReference type="SUPFAM" id="SSF54928">
    <property type="entry name" value="RNA-binding domain, RBD"/>
    <property type="match status" value="2"/>
</dbReference>
<feature type="region of interest" description="Disordered" evidence="4">
    <location>
        <begin position="330"/>
        <end position="371"/>
    </location>
</feature>
<dbReference type="GeneTree" id="ENSGT00940000170607"/>
<keyword evidence="2 3" id="KW-0694">RNA-binding</keyword>
<dbReference type="Ensembl" id="ENSCINT00000008105.3">
    <property type="protein sequence ID" value="ENSCINP00000008105.3"/>
    <property type="gene ID" value="ENSCING00000003926.3"/>
</dbReference>
<dbReference type="InterPro" id="IPR000504">
    <property type="entry name" value="RRM_dom"/>
</dbReference>
<name>F7A5D0_CIOIN</name>
<feature type="compositionally biased region" description="Basic and acidic residues" evidence="4">
    <location>
        <begin position="94"/>
        <end position="112"/>
    </location>
</feature>
<dbReference type="Gene3D" id="3.30.70.330">
    <property type="match status" value="2"/>
</dbReference>
<evidence type="ECO:0000256" key="2">
    <source>
        <dbReference type="ARBA" id="ARBA00022884"/>
    </source>
</evidence>
<evidence type="ECO:0000259" key="5">
    <source>
        <dbReference type="PROSITE" id="PS50102"/>
    </source>
</evidence>
<feature type="domain" description="RRM" evidence="5">
    <location>
        <begin position="256"/>
        <end position="331"/>
    </location>
</feature>
<evidence type="ECO:0000256" key="1">
    <source>
        <dbReference type="ARBA" id="ARBA00022737"/>
    </source>
</evidence>
<evidence type="ECO:0000256" key="3">
    <source>
        <dbReference type="PROSITE-ProRule" id="PRU00176"/>
    </source>
</evidence>
<proteinExistence type="predicted"/>
<dbReference type="PANTHER" id="PTHR23236:SF119">
    <property type="entry name" value="NUCLEAR RNA-BINDING PROTEIN SART-3"/>
    <property type="match status" value="1"/>
</dbReference>
<feature type="region of interest" description="Disordered" evidence="4">
    <location>
        <begin position="1"/>
        <end position="112"/>
    </location>
</feature>
<feature type="domain" description="RRM" evidence="5">
    <location>
        <begin position="371"/>
        <end position="436"/>
    </location>
</feature>
<reference evidence="7" key="1">
    <citation type="journal article" date="2002" name="Science">
        <title>The draft genome of Ciona intestinalis: insights into chordate and vertebrate origins.</title>
        <authorList>
            <person name="Dehal P."/>
            <person name="Satou Y."/>
            <person name="Campbell R.K."/>
            <person name="Chapman J."/>
            <person name="Degnan B."/>
            <person name="De Tomaso A."/>
            <person name="Davidson B."/>
            <person name="Di Gregorio A."/>
            <person name="Gelpke M."/>
            <person name="Goodstein D.M."/>
            <person name="Harafuji N."/>
            <person name="Hastings K.E."/>
            <person name="Ho I."/>
            <person name="Hotta K."/>
            <person name="Huang W."/>
            <person name="Kawashima T."/>
            <person name="Lemaire P."/>
            <person name="Martinez D."/>
            <person name="Meinertzhagen I.A."/>
            <person name="Necula S."/>
            <person name="Nonaka M."/>
            <person name="Putnam N."/>
            <person name="Rash S."/>
            <person name="Saiga H."/>
            <person name="Satake M."/>
            <person name="Terry A."/>
            <person name="Yamada L."/>
            <person name="Wang H.G."/>
            <person name="Awazu S."/>
            <person name="Azumi K."/>
            <person name="Boore J."/>
            <person name="Branno M."/>
            <person name="Chin-Bow S."/>
            <person name="DeSantis R."/>
            <person name="Doyle S."/>
            <person name="Francino P."/>
            <person name="Keys D.N."/>
            <person name="Haga S."/>
            <person name="Hayashi H."/>
            <person name="Hino K."/>
            <person name="Imai K.S."/>
            <person name="Inaba K."/>
            <person name="Kano S."/>
            <person name="Kobayashi K."/>
            <person name="Kobayashi M."/>
            <person name="Lee B.I."/>
            <person name="Makabe K.W."/>
            <person name="Manohar C."/>
            <person name="Matassi G."/>
            <person name="Medina M."/>
            <person name="Mochizuki Y."/>
            <person name="Mount S."/>
            <person name="Morishita T."/>
            <person name="Miura S."/>
            <person name="Nakayama A."/>
            <person name="Nishizaka S."/>
            <person name="Nomoto H."/>
            <person name="Ohta F."/>
            <person name="Oishi K."/>
            <person name="Rigoutsos I."/>
            <person name="Sano M."/>
            <person name="Sasaki A."/>
            <person name="Sasakura Y."/>
            <person name="Shoguchi E."/>
            <person name="Shin-i T."/>
            <person name="Spagnuolo A."/>
            <person name="Stainier D."/>
            <person name="Suzuki M.M."/>
            <person name="Tassy O."/>
            <person name="Takatori N."/>
            <person name="Tokuoka M."/>
            <person name="Yagi K."/>
            <person name="Yoshizaki F."/>
            <person name="Wada S."/>
            <person name="Zhang C."/>
            <person name="Hyatt P.D."/>
            <person name="Larimer F."/>
            <person name="Detter C."/>
            <person name="Doggett N."/>
            <person name="Glavina T."/>
            <person name="Hawkins T."/>
            <person name="Richardson P."/>
            <person name="Lucas S."/>
            <person name="Kohara Y."/>
            <person name="Levine M."/>
            <person name="Satoh N."/>
            <person name="Rokhsar D.S."/>
        </authorList>
    </citation>
    <scope>NUCLEOTIDE SEQUENCE [LARGE SCALE GENOMIC DNA]</scope>
</reference>
<reference evidence="6" key="2">
    <citation type="submission" date="2025-08" db="UniProtKB">
        <authorList>
            <consortium name="Ensembl"/>
        </authorList>
    </citation>
    <scope>IDENTIFICATION</scope>
</reference>
<dbReference type="AlphaFoldDB" id="F7A5D0"/>
<accession>F7A5D0</accession>
<dbReference type="FunCoup" id="F7A5D0">
    <property type="interactions" value="86"/>
</dbReference>
<dbReference type="InParanoid" id="F7A5D0"/>
<gene>
    <name evidence="6" type="primary">cirgg1</name>
</gene>
<evidence type="ECO:0000313" key="7">
    <source>
        <dbReference type="Proteomes" id="UP000008144"/>
    </source>
</evidence>
<feature type="compositionally biased region" description="Gly residues" evidence="4">
    <location>
        <begin position="330"/>
        <end position="365"/>
    </location>
</feature>
<evidence type="ECO:0000313" key="6">
    <source>
        <dbReference type="Ensembl" id="ENSCINP00000008105.3"/>
    </source>
</evidence>
<protein>
    <submittedName>
        <fullName evidence="6">Nucleolin like protein CiRGG1</fullName>
    </submittedName>
</protein>
<dbReference type="SMART" id="SM00360">
    <property type="entry name" value="RRM"/>
    <property type="match status" value="2"/>
</dbReference>
<reference evidence="6" key="3">
    <citation type="submission" date="2025-09" db="UniProtKB">
        <authorList>
            <consortium name="Ensembl"/>
        </authorList>
    </citation>
    <scope>IDENTIFICATION</scope>
</reference>
<keyword evidence="7" id="KW-1185">Reference proteome</keyword>
<organism evidence="6 7">
    <name type="scientific">Ciona intestinalis</name>
    <name type="common">Transparent sea squirt</name>
    <name type="synonym">Ascidia intestinalis</name>
    <dbReference type="NCBI Taxonomy" id="7719"/>
    <lineage>
        <taxon>Eukaryota</taxon>
        <taxon>Metazoa</taxon>
        <taxon>Chordata</taxon>
        <taxon>Tunicata</taxon>
        <taxon>Ascidiacea</taxon>
        <taxon>Phlebobranchia</taxon>
        <taxon>Cionidae</taxon>
        <taxon>Ciona</taxon>
    </lineage>
</organism>
<dbReference type="PROSITE" id="PS50102">
    <property type="entry name" value="RRM"/>
    <property type="match status" value="2"/>
</dbReference>
<dbReference type="GO" id="GO:0003723">
    <property type="term" value="F:RNA binding"/>
    <property type="evidence" value="ECO:0000318"/>
    <property type="project" value="GO_Central"/>
</dbReference>
<sequence length="436" mass="48345">MVQLKKKSKSDKTSVIKPVKVTKAKKENVEMKKGKKSKKVAAEPEATNEENELLKQEVENEENDEKVVKTEDSDDEQEESADESSDDDDSEEEEKVKPKVAKKESKSKAKKVVKEINHISITKNSYTYSFASTEKNEEEVKLVKRKATETEEVATKKVKLDPSEVATLLFTELPEGLNDAVFNKFLKSKEIKCVACRANYGRQKAYVDVRAEDKDAALQLHQVEWKGQEIQVTEAQSKAQDRKGDFASNRNDKDERTLFVKNLPYSADENAIAELFDGVKEVRLLTDRESGRPKGMAFIEFDSTAEKETAFGLKDELEMDGRSLYLDNVTGGGGGGRGRGNRGGRGGFGRGGGGFGAGRGRGGRGPSAPSKTLFVKGITEDMTRDTLYETFSGATDIRIPQDRDTGKNKFFAYVEYQSESSATEVYKSSKGGMHVD</sequence>
<dbReference type="Proteomes" id="UP000008144">
    <property type="component" value="Unassembled WGS sequence"/>
</dbReference>
<dbReference type="OMA" id="FNRSNPR"/>
<evidence type="ECO:0000256" key="4">
    <source>
        <dbReference type="SAM" id="MobiDB-lite"/>
    </source>
</evidence>
<dbReference type="STRING" id="7719.ENSCINP00000008105"/>